<reference evidence="2 3" key="1">
    <citation type="submission" date="2014-02" db="EMBL/GenBank/DDBJ databases">
        <title>Transposable element dynamics among asymbiotic and ectomycorrhizal Amanita fungi.</title>
        <authorList>
            <consortium name="DOE Joint Genome Institute"/>
            <person name="Hess J."/>
            <person name="Skrede I."/>
            <person name="Wolfe B."/>
            <person name="LaButti K."/>
            <person name="Ohm R.A."/>
            <person name="Grigoriev I.V."/>
            <person name="Pringle A."/>
        </authorList>
    </citation>
    <scope>NUCLEOTIDE SEQUENCE [LARGE SCALE GENOMIC DNA]</scope>
    <source>
        <strain evidence="2 3">SKay4041</strain>
    </source>
</reference>
<keyword evidence="1" id="KW-1133">Transmembrane helix</keyword>
<evidence type="ECO:0000313" key="2">
    <source>
        <dbReference type="EMBL" id="PFH48848.1"/>
    </source>
</evidence>
<sequence>MASALPTSISGEGQHLSLVARTWPQFPDSPPSCPICAKDYGSINSCAEAAPVLANFSMVMFNPGAFVDVIKCACTDTFQAVFPQCVDCFIKTNQSDILNTPDLPDLVSNIRSICAVASTILGNVSAANGETNTTGGVVVPSPTQTSSAQGLRFWSTVAIGWVVTLLTIYTHWFVDI</sequence>
<name>A0A2A9NFK0_9AGAR</name>
<feature type="transmembrane region" description="Helical" evidence="1">
    <location>
        <begin position="153"/>
        <end position="174"/>
    </location>
</feature>
<evidence type="ECO:0000313" key="3">
    <source>
        <dbReference type="Proteomes" id="UP000242287"/>
    </source>
</evidence>
<dbReference type="EMBL" id="KZ302048">
    <property type="protein sequence ID" value="PFH48848.1"/>
    <property type="molecule type" value="Genomic_DNA"/>
</dbReference>
<accession>A0A2A9NFK0</accession>
<dbReference type="Proteomes" id="UP000242287">
    <property type="component" value="Unassembled WGS sequence"/>
</dbReference>
<dbReference type="AlphaFoldDB" id="A0A2A9NFK0"/>
<proteinExistence type="predicted"/>
<evidence type="ECO:0000256" key="1">
    <source>
        <dbReference type="SAM" id="Phobius"/>
    </source>
</evidence>
<dbReference type="OrthoDB" id="3361196at2759"/>
<organism evidence="2 3">
    <name type="scientific">Amanita thiersii Skay4041</name>
    <dbReference type="NCBI Taxonomy" id="703135"/>
    <lineage>
        <taxon>Eukaryota</taxon>
        <taxon>Fungi</taxon>
        <taxon>Dikarya</taxon>
        <taxon>Basidiomycota</taxon>
        <taxon>Agaricomycotina</taxon>
        <taxon>Agaricomycetes</taxon>
        <taxon>Agaricomycetidae</taxon>
        <taxon>Agaricales</taxon>
        <taxon>Pluteineae</taxon>
        <taxon>Amanitaceae</taxon>
        <taxon>Amanita</taxon>
    </lineage>
</organism>
<protein>
    <submittedName>
        <fullName evidence="2">Uncharacterized protein</fullName>
    </submittedName>
</protein>
<keyword evidence="3" id="KW-1185">Reference proteome</keyword>
<keyword evidence="1" id="KW-0812">Transmembrane</keyword>
<keyword evidence="1" id="KW-0472">Membrane</keyword>
<gene>
    <name evidence="2" type="ORF">AMATHDRAFT_64528</name>
</gene>